<dbReference type="Proteomes" id="UP001203207">
    <property type="component" value="Unassembled WGS sequence"/>
</dbReference>
<dbReference type="RefSeq" id="WP_250582547.1">
    <property type="nucleotide sequence ID" value="NZ_JAKRVX010000001.1"/>
</dbReference>
<dbReference type="PROSITE" id="PS51318">
    <property type="entry name" value="TAT"/>
    <property type="match status" value="1"/>
</dbReference>
<comment type="caution">
    <text evidence="2">The sequence shown here is derived from an EMBL/GenBank/DDBJ whole genome shotgun (WGS) entry which is preliminary data.</text>
</comment>
<feature type="compositionally biased region" description="Basic and acidic residues" evidence="1">
    <location>
        <begin position="188"/>
        <end position="199"/>
    </location>
</feature>
<keyword evidence="3" id="KW-1185">Reference proteome</keyword>
<gene>
    <name evidence="2" type="ORF">AArcSt2_01850</name>
</gene>
<reference evidence="2" key="1">
    <citation type="journal article" date="2022" name="Syst. Appl. Microbiol.">
        <title>Natronocalculus amylovorans gen. nov., sp. nov., and Natranaeroarchaeum aerophilus sp. nov., dominant culturable amylolytic natronoarchaea from hypersaline soda lakes in southwestern Siberia.</title>
        <authorList>
            <person name="Sorokin D.Y."/>
            <person name="Elcheninov A.G."/>
            <person name="Khizhniak T.V."/>
            <person name="Koenen M."/>
            <person name="Bale N.J."/>
            <person name="Damste J.S.S."/>
            <person name="Kublanov I.V."/>
        </authorList>
    </citation>
    <scope>NUCLEOTIDE SEQUENCE</scope>
    <source>
        <strain evidence="2">AArc-St2</strain>
    </source>
</reference>
<name>A0AAE3FUP5_9EURY</name>
<sequence>MFYSRRQLLRTVGVTSGTILAGWSLSASKPAAATVSVSNFTAKDTSITTKDGRISELLVSPMLVFSWEGATVDSVLSIELVAENMGTGAQATVEHSEKTVEKTHGTATVEGDTVDLLETDAFSVDNFTSDRCTKESEVAFHLTTTLTPPQASTSIAETNIQTTATVSVTKDPPGNSCGGGNGSGGGPPHDDDPDRGPPN</sequence>
<dbReference type="AlphaFoldDB" id="A0AAE3FUP5"/>
<organism evidence="2 3">
    <name type="scientific">Natronocalculus amylovorans</name>
    <dbReference type="NCBI Taxonomy" id="2917812"/>
    <lineage>
        <taxon>Archaea</taxon>
        <taxon>Methanobacteriati</taxon>
        <taxon>Methanobacteriota</taxon>
        <taxon>Stenosarchaea group</taxon>
        <taxon>Halobacteria</taxon>
        <taxon>Halobacteriales</taxon>
        <taxon>Haloferacaceae</taxon>
        <taxon>Natronocalculus</taxon>
    </lineage>
</organism>
<evidence type="ECO:0000313" key="3">
    <source>
        <dbReference type="Proteomes" id="UP001203207"/>
    </source>
</evidence>
<dbReference type="InterPro" id="IPR006311">
    <property type="entry name" value="TAT_signal"/>
</dbReference>
<proteinExistence type="predicted"/>
<accession>A0AAE3FUP5</accession>
<feature type="compositionally biased region" description="Gly residues" evidence="1">
    <location>
        <begin position="176"/>
        <end position="187"/>
    </location>
</feature>
<evidence type="ECO:0000256" key="1">
    <source>
        <dbReference type="SAM" id="MobiDB-lite"/>
    </source>
</evidence>
<dbReference type="EMBL" id="JAKRVX010000001">
    <property type="protein sequence ID" value="MCL9815678.1"/>
    <property type="molecule type" value="Genomic_DNA"/>
</dbReference>
<reference evidence="2" key="2">
    <citation type="submission" date="2022-02" db="EMBL/GenBank/DDBJ databases">
        <authorList>
            <person name="Elcheninov A.G."/>
            <person name="Sorokin D.Y."/>
            <person name="Kublanov I.V."/>
        </authorList>
    </citation>
    <scope>NUCLEOTIDE SEQUENCE</scope>
    <source>
        <strain evidence="2">AArc-St2</strain>
    </source>
</reference>
<protein>
    <submittedName>
        <fullName evidence="2">Uncharacterized protein</fullName>
    </submittedName>
</protein>
<feature type="region of interest" description="Disordered" evidence="1">
    <location>
        <begin position="165"/>
        <end position="199"/>
    </location>
</feature>
<evidence type="ECO:0000313" key="2">
    <source>
        <dbReference type="EMBL" id="MCL9815678.1"/>
    </source>
</evidence>